<feature type="domain" description="TonB-dependent receptor-like beta-barrel" evidence="15">
    <location>
        <begin position="246"/>
        <end position="689"/>
    </location>
</feature>
<feature type="domain" description="TonB-dependent receptor plug" evidence="16">
    <location>
        <begin position="71"/>
        <end position="169"/>
    </location>
</feature>
<dbReference type="Pfam" id="PF07715">
    <property type="entry name" value="Plug"/>
    <property type="match status" value="1"/>
</dbReference>
<evidence type="ECO:0000256" key="11">
    <source>
        <dbReference type="ARBA" id="ARBA00023237"/>
    </source>
</evidence>
<dbReference type="AlphaFoldDB" id="A0A4R2H5Z9"/>
<name>A0A4R2H5Z9_9SPHI</name>
<dbReference type="PROSITE" id="PS52016">
    <property type="entry name" value="TONB_DEPENDENT_REC_3"/>
    <property type="match status" value="1"/>
</dbReference>
<evidence type="ECO:0000256" key="4">
    <source>
        <dbReference type="ARBA" id="ARBA00022496"/>
    </source>
</evidence>
<evidence type="ECO:0000256" key="8">
    <source>
        <dbReference type="ARBA" id="ARBA00023065"/>
    </source>
</evidence>
<dbReference type="Proteomes" id="UP000295684">
    <property type="component" value="Unassembled WGS sequence"/>
</dbReference>
<keyword evidence="9 13" id="KW-0798">TonB box</keyword>
<dbReference type="InterPro" id="IPR037066">
    <property type="entry name" value="Plug_dom_sf"/>
</dbReference>
<reference evidence="17 18" key="1">
    <citation type="submission" date="2019-03" db="EMBL/GenBank/DDBJ databases">
        <title>Genomic Encyclopedia of Type Strains, Phase IV (KMG-IV): sequencing the most valuable type-strain genomes for metagenomic binning, comparative biology and taxonomic classification.</title>
        <authorList>
            <person name="Goeker M."/>
        </authorList>
    </citation>
    <scope>NUCLEOTIDE SEQUENCE [LARGE SCALE GENOMIC DNA]</scope>
    <source>
        <strain evidence="17 18">DSM 103236</strain>
    </source>
</reference>
<protein>
    <submittedName>
        <fullName evidence="17">Iron complex outermembrane receptor protein</fullName>
    </submittedName>
</protein>
<evidence type="ECO:0000313" key="17">
    <source>
        <dbReference type="EMBL" id="TCO21459.1"/>
    </source>
</evidence>
<proteinExistence type="inferred from homology"/>
<comment type="subcellular location">
    <subcellularLocation>
        <location evidence="1 12">Cell outer membrane</location>
        <topology evidence="1 12">Multi-pass membrane protein</topology>
    </subcellularLocation>
</comment>
<dbReference type="CDD" id="cd01347">
    <property type="entry name" value="ligand_gated_channel"/>
    <property type="match status" value="1"/>
</dbReference>
<evidence type="ECO:0000256" key="7">
    <source>
        <dbReference type="ARBA" id="ARBA00023004"/>
    </source>
</evidence>
<keyword evidence="4" id="KW-0410">Iron transport</keyword>
<comment type="caution">
    <text evidence="17">The sequence shown here is derived from an EMBL/GenBank/DDBJ whole genome shotgun (WGS) entry which is preliminary data.</text>
</comment>
<feature type="signal peptide" evidence="14">
    <location>
        <begin position="1"/>
        <end position="20"/>
    </location>
</feature>
<evidence type="ECO:0000256" key="12">
    <source>
        <dbReference type="PROSITE-ProRule" id="PRU01360"/>
    </source>
</evidence>
<dbReference type="InterPro" id="IPR039426">
    <property type="entry name" value="TonB-dep_rcpt-like"/>
</dbReference>
<evidence type="ECO:0000256" key="9">
    <source>
        <dbReference type="ARBA" id="ARBA00023077"/>
    </source>
</evidence>
<keyword evidence="10 12" id="KW-0472">Membrane</keyword>
<keyword evidence="11 12" id="KW-0998">Cell outer membrane</keyword>
<dbReference type="Gene3D" id="2.170.130.10">
    <property type="entry name" value="TonB-dependent receptor, plug domain"/>
    <property type="match status" value="1"/>
</dbReference>
<dbReference type="EMBL" id="SLWO01000007">
    <property type="protein sequence ID" value="TCO21459.1"/>
    <property type="molecule type" value="Genomic_DNA"/>
</dbReference>
<dbReference type="InterPro" id="IPR036942">
    <property type="entry name" value="Beta-barrel_TonB_sf"/>
</dbReference>
<organism evidence="17 18">
    <name type="scientific">Pedobacter psychrotolerans</name>
    <dbReference type="NCBI Taxonomy" id="1843235"/>
    <lineage>
        <taxon>Bacteria</taxon>
        <taxon>Pseudomonadati</taxon>
        <taxon>Bacteroidota</taxon>
        <taxon>Sphingobacteriia</taxon>
        <taxon>Sphingobacteriales</taxon>
        <taxon>Sphingobacteriaceae</taxon>
        <taxon>Pedobacter</taxon>
    </lineage>
</organism>
<keyword evidence="3 12" id="KW-1134">Transmembrane beta strand</keyword>
<evidence type="ECO:0000256" key="3">
    <source>
        <dbReference type="ARBA" id="ARBA00022452"/>
    </source>
</evidence>
<evidence type="ECO:0000259" key="16">
    <source>
        <dbReference type="Pfam" id="PF07715"/>
    </source>
</evidence>
<dbReference type="InterPro" id="IPR012910">
    <property type="entry name" value="Plug_dom"/>
</dbReference>
<keyword evidence="7" id="KW-0408">Iron</keyword>
<evidence type="ECO:0000256" key="5">
    <source>
        <dbReference type="ARBA" id="ARBA00022692"/>
    </source>
</evidence>
<keyword evidence="5 12" id="KW-0812">Transmembrane</keyword>
<evidence type="ECO:0000256" key="2">
    <source>
        <dbReference type="ARBA" id="ARBA00022448"/>
    </source>
</evidence>
<dbReference type="RefSeq" id="WP_132534830.1">
    <property type="nucleotide sequence ID" value="NZ_BMJO01000001.1"/>
</dbReference>
<keyword evidence="6 14" id="KW-0732">Signal</keyword>
<evidence type="ECO:0000256" key="1">
    <source>
        <dbReference type="ARBA" id="ARBA00004571"/>
    </source>
</evidence>
<accession>A0A4R2H5Z9</accession>
<evidence type="ECO:0000256" key="13">
    <source>
        <dbReference type="RuleBase" id="RU003357"/>
    </source>
</evidence>
<dbReference type="PANTHER" id="PTHR32552:SF68">
    <property type="entry name" value="FERRICHROME OUTER MEMBRANE TRANSPORTER_PHAGE RECEPTOR"/>
    <property type="match status" value="1"/>
</dbReference>
<keyword evidence="17" id="KW-0675">Receptor</keyword>
<evidence type="ECO:0000313" key="18">
    <source>
        <dbReference type="Proteomes" id="UP000295684"/>
    </source>
</evidence>
<dbReference type="GO" id="GO:0009279">
    <property type="term" value="C:cell outer membrane"/>
    <property type="evidence" value="ECO:0007669"/>
    <property type="project" value="UniProtKB-SubCell"/>
</dbReference>
<dbReference type="Pfam" id="PF00593">
    <property type="entry name" value="TonB_dep_Rec_b-barrel"/>
    <property type="match status" value="1"/>
</dbReference>
<evidence type="ECO:0000256" key="10">
    <source>
        <dbReference type="ARBA" id="ARBA00023136"/>
    </source>
</evidence>
<keyword evidence="2 12" id="KW-0813">Transport</keyword>
<sequence length="728" mass="81285">MKKIIFTGLCLVLQIFMVFAQEKPSIKKDSVRIAKDTSAKTLSEVKISSRYYRRYNINKSSATLKVNTPLLQLPQNIQEIDQSIIADQQAISVNESVTRNVSGATRNNNADLYTSYVFMRGAQITPMRNGLDLSMIYAGPSAEDAAIISRVEFIKGPSSYINGLFDPAGSYNIVTKQPMGTNTREIGFSVGSFNLYRANVDFDGNLDKAGKWQYRLNAAGQKAKSFQRYNFNDKVVVDPVLKYNINNHSYLSAEYIFQTQRFQQYFATVFAPDGFASLPTDFTINDPNKAPMKSIEHNGFLSYHNAFNANWQLTINAAYAHDHLEGTYFFVSRYNAAQPNLIMRRATYERLNTDVLAIQPYISGVFNTGSIRHDFTGGLDINHKSFLSYSGSNDPTANQTLYPLDASNPVYGIAFDANVRGGALSDIATDQQSISYQAAYMQDELGMLEGKLRLTFGARFTFSETGVQKSVSKTSLGTTKNNVFTPKIGLSYSLLPDFSVYGLYDETFTPQSGVNTTTGEAFKPLKGQNLEFGLKKDWMNGKWNTTVSIYRIIRDNVKVSDPSINVQTQLGQTLSKGVEFDLKGEIFKGLNAVINYAYTDSHISKDTNPARIGLITPFRVKHIQNTWLNYAIPFAALKGFSVSAGYQWQVGRAGRYELQQLTLAPLLRLDGGVGWSNSRFSVNGIVNNILNRFNYGSGWITPSSANIGTFAYVPYPPREFRLNLGYKF</sequence>
<comment type="similarity">
    <text evidence="12 13">Belongs to the TonB-dependent receptor family.</text>
</comment>
<dbReference type="SUPFAM" id="SSF56935">
    <property type="entry name" value="Porins"/>
    <property type="match status" value="1"/>
</dbReference>
<gene>
    <name evidence="17" type="ORF">EV200_10750</name>
</gene>
<dbReference type="PANTHER" id="PTHR32552">
    <property type="entry name" value="FERRICHROME IRON RECEPTOR-RELATED"/>
    <property type="match status" value="1"/>
</dbReference>
<keyword evidence="8" id="KW-0406">Ion transport</keyword>
<evidence type="ECO:0000256" key="14">
    <source>
        <dbReference type="SAM" id="SignalP"/>
    </source>
</evidence>
<evidence type="ECO:0000256" key="6">
    <source>
        <dbReference type="ARBA" id="ARBA00022729"/>
    </source>
</evidence>
<feature type="chain" id="PRO_5020392752" evidence="14">
    <location>
        <begin position="21"/>
        <end position="728"/>
    </location>
</feature>
<dbReference type="GO" id="GO:0015344">
    <property type="term" value="F:siderophore uptake transmembrane transporter activity"/>
    <property type="evidence" value="ECO:0007669"/>
    <property type="project" value="TreeGrafter"/>
</dbReference>
<dbReference type="OrthoDB" id="9775095at2"/>
<evidence type="ECO:0000259" key="15">
    <source>
        <dbReference type="Pfam" id="PF00593"/>
    </source>
</evidence>
<dbReference type="InterPro" id="IPR000531">
    <property type="entry name" value="Beta-barrel_TonB"/>
</dbReference>
<dbReference type="Gene3D" id="2.40.170.20">
    <property type="entry name" value="TonB-dependent receptor, beta-barrel domain"/>
    <property type="match status" value="1"/>
</dbReference>